<protein>
    <submittedName>
        <fullName evidence="2">Uncharacterized protein</fullName>
    </submittedName>
</protein>
<reference evidence="3" key="1">
    <citation type="journal article" date="2019" name="Int. J. Syst. Evol. Microbiol.">
        <title>The Global Catalogue of Microorganisms (GCM) 10K type strain sequencing project: providing services to taxonomists for standard genome sequencing and annotation.</title>
        <authorList>
            <consortium name="The Broad Institute Genomics Platform"/>
            <consortium name="The Broad Institute Genome Sequencing Center for Infectious Disease"/>
            <person name="Wu L."/>
            <person name="Ma J."/>
        </authorList>
    </citation>
    <scope>NUCLEOTIDE SEQUENCE [LARGE SCALE GENOMIC DNA]</scope>
    <source>
        <strain evidence="3">XZYJ18</strain>
    </source>
</reference>
<name>A0ABV9DS08_9ACTN</name>
<gene>
    <name evidence="2" type="ORF">ACFO4E_06365</name>
</gene>
<proteinExistence type="predicted"/>
<evidence type="ECO:0000256" key="1">
    <source>
        <dbReference type="SAM" id="Phobius"/>
    </source>
</evidence>
<organism evidence="2 3">
    <name type="scientific">Nocardiopsis mangrovi</name>
    <dbReference type="NCBI Taxonomy" id="1179818"/>
    <lineage>
        <taxon>Bacteria</taxon>
        <taxon>Bacillati</taxon>
        <taxon>Actinomycetota</taxon>
        <taxon>Actinomycetes</taxon>
        <taxon>Streptosporangiales</taxon>
        <taxon>Nocardiopsidaceae</taxon>
        <taxon>Nocardiopsis</taxon>
    </lineage>
</organism>
<keyword evidence="1" id="KW-0472">Membrane</keyword>
<evidence type="ECO:0000313" key="3">
    <source>
        <dbReference type="Proteomes" id="UP001595923"/>
    </source>
</evidence>
<dbReference type="Proteomes" id="UP001595923">
    <property type="component" value="Unassembled WGS sequence"/>
</dbReference>
<accession>A0ABV9DS08</accession>
<comment type="caution">
    <text evidence="2">The sequence shown here is derived from an EMBL/GenBank/DDBJ whole genome shotgun (WGS) entry which is preliminary data.</text>
</comment>
<keyword evidence="1" id="KW-1133">Transmembrane helix</keyword>
<sequence>MDIETRASERSGHRDTSLGTVAAAVWVVIVAIAVVSLVVF</sequence>
<evidence type="ECO:0000313" key="2">
    <source>
        <dbReference type="EMBL" id="MFC4561472.1"/>
    </source>
</evidence>
<dbReference type="EMBL" id="JBHSFQ010000004">
    <property type="protein sequence ID" value="MFC4561472.1"/>
    <property type="molecule type" value="Genomic_DNA"/>
</dbReference>
<feature type="transmembrane region" description="Helical" evidence="1">
    <location>
        <begin position="21"/>
        <end position="39"/>
    </location>
</feature>
<dbReference type="RefSeq" id="WP_378572089.1">
    <property type="nucleotide sequence ID" value="NZ_JBHSFQ010000004.1"/>
</dbReference>
<keyword evidence="3" id="KW-1185">Reference proteome</keyword>
<keyword evidence="1" id="KW-0812">Transmembrane</keyword>